<keyword evidence="2" id="KW-1133">Transmembrane helix</keyword>
<organism evidence="3 4">
    <name type="scientific">Hypholoma sublateritium (strain FD-334 SS-4)</name>
    <dbReference type="NCBI Taxonomy" id="945553"/>
    <lineage>
        <taxon>Eukaryota</taxon>
        <taxon>Fungi</taxon>
        <taxon>Dikarya</taxon>
        <taxon>Basidiomycota</taxon>
        <taxon>Agaricomycotina</taxon>
        <taxon>Agaricomycetes</taxon>
        <taxon>Agaricomycetidae</taxon>
        <taxon>Agaricales</taxon>
        <taxon>Agaricineae</taxon>
        <taxon>Strophariaceae</taxon>
        <taxon>Hypholoma</taxon>
    </lineage>
</organism>
<evidence type="ECO:0000313" key="4">
    <source>
        <dbReference type="Proteomes" id="UP000054270"/>
    </source>
</evidence>
<reference evidence="4" key="1">
    <citation type="submission" date="2014-04" db="EMBL/GenBank/DDBJ databases">
        <title>Evolutionary Origins and Diversification of the Mycorrhizal Mutualists.</title>
        <authorList>
            <consortium name="DOE Joint Genome Institute"/>
            <consortium name="Mycorrhizal Genomics Consortium"/>
            <person name="Kohler A."/>
            <person name="Kuo A."/>
            <person name="Nagy L.G."/>
            <person name="Floudas D."/>
            <person name="Copeland A."/>
            <person name="Barry K.W."/>
            <person name="Cichocki N."/>
            <person name="Veneault-Fourrey C."/>
            <person name="LaButti K."/>
            <person name="Lindquist E.A."/>
            <person name="Lipzen A."/>
            <person name="Lundell T."/>
            <person name="Morin E."/>
            <person name="Murat C."/>
            <person name="Riley R."/>
            <person name="Ohm R."/>
            <person name="Sun H."/>
            <person name="Tunlid A."/>
            <person name="Henrissat B."/>
            <person name="Grigoriev I.V."/>
            <person name="Hibbett D.S."/>
            <person name="Martin F."/>
        </authorList>
    </citation>
    <scope>NUCLEOTIDE SEQUENCE [LARGE SCALE GENOMIC DNA]</scope>
    <source>
        <strain evidence="4">FD-334 SS-4</strain>
    </source>
</reference>
<proteinExistence type="predicted"/>
<dbReference type="EMBL" id="KN817587">
    <property type="protein sequence ID" value="KJA18546.1"/>
    <property type="molecule type" value="Genomic_DNA"/>
</dbReference>
<feature type="region of interest" description="Disordered" evidence="1">
    <location>
        <begin position="1"/>
        <end position="98"/>
    </location>
</feature>
<feature type="region of interest" description="Disordered" evidence="1">
    <location>
        <begin position="225"/>
        <end position="244"/>
    </location>
</feature>
<keyword evidence="4" id="KW-1185">Reference proteome</keyword>
<dbReference type="AlphaFoldDB" id="A0A0D2NP25"/>
<name>A0A0D2NP25_HYPSF</name>
<evidence type="ECO:0000256" key="2">
    <source>
        <dbReference type="SAM" id="Phobius"/>
    </source>
</evidence>
<keyword evidence="2" id="KW-0812">Transmembrane</keyword>
<feature type="transmembrane region" description="Helical" evidence="2">
    <location>
        <begin position="253"/>
        <end position="274"/>
    </location>
</feature>
<evidence type="ECO:0000313" key="3">
    <source>
        <dbReference type="EMBL" id="KJA18546.1"/>
    </source>
</evidence>
<protein>
    <submittedName>
        <fullName evidence="3">Uncharacterized protein</fullName>
    </submittedName>
</protein>
<dbReference type="OrthoDB" id="3266934at2759"/>
<evidence type="ECO:0000256" key="1">
    <source>
        <dbReference type="SAM" id="MobiDB-lite"/>
    </source>
</evidence>
<accession>A0A0D2NP25</accession>
<feature type="compositionally biased region" description="Low complexity" evidence="1">
    <location>
        <begin position="14"/>
        <end position="35"/>
    </location>
</feature>
<feature type="compositionally biased region" description="Low complexity" evidence="1">
    <location>
        <begin position="43"/>
        <end position="59"/>
    </location>
</feature>
<dbReference type="Proteomes" id="UP000054270">
    <property type="component" value="Unassembled WGS sequence"/>
</dbReference>
<gene>
    <name evidence="3" type="ORF">HYPSUDRAFT_947689</name>
</gene>
<sequence>MLKREDTGIEGKSSESGGSSSSNGNGNGGSSSSSSTTTQIKFTTVTATAGGGTRSTTVTEPMSTPADPINSGGQAIPILTPSPTFNQTPPSPPAVVSPSTASSTSLRVFIFDDPANATLCSPFILSWSYSGQGAVAMTLIAQPRDGSKLNSTVSPSSTSPETRILTTSVLSTADSFTWSSVDAKEGWYVAKAFDTAATLGISAGSAPFYLKQGNDTGCLVTQPSSTIPMSSQIPPPTLSNPSGSKTSIGAGDIVGITLGITAGLICLLFAAFTFPRLKQHNPFIAATKTGQPRLLY</sequence>
<keyword evidence="2" id="KW-0472">Membrane</keyword>
<feature type="compositionally biased region" description="Basic and acidic residues" evidence="1">
    <location>
        <begin position="1"/>
        <end position="13"/>
    </location>
</feature>